<accession>A0AAN4ZQH3</accession>
<dbReference type="Proteomes" id="UP001328107">
    <property type="component" value="Unassembled WGS sequence"/>
</dbReference>
<protein>
    <submittedName>
        <fullName evidence="2">Uncharacterized protein</fullName>
    </submittedName>
</protein>
<organism evidence="2 3">
    <name type="scientific">Pristionchus mayeri</name>
    <dbReference type="NCBI Taxonomy" id="1317129"/>
    <lineage>
        <taxon>Eukaryota</taxon>
        <taxon>Metazoa</taxon>
        <taxon>Ecdysozoa</taxon>
        <taxon>Nematoda</taxon>
        <taxon>Chromadorea</taxon>
        <taxon>Rhabditida</taxon>
        <taxon>Rhabditina</taxon>
        <taxon>Diplogasteromorpha</taxon>
        <taxon>Diplogasteroidea</taxon>
        <taxon>Neodiplogasteridae</taxon>
        <taxon>Pristionchus</taxon>
    </lineage>
</organism>
<gene>
    <name evidence="2" type="ORF">PMAYCL1PPCAC_14364</name>
</gene>
<sequence length="148" mass="15915">MDALQCEEGPLHIHINPIVRSSGQVVFLRSRSFFLSSSPHSARPTRRPTAPRTATGKDTAAVVLLRAASSLLMPSSPTPLEGIRRGHHWIANSVGPEWKASLAFPGWASSWGHTPTMRGGGGEPGQSTLEKVKVSLTFAEKVGRNGRQ</sequence>
<dbReference type="EMBL" id="BTRK01000003">
    <property type="protein sequence ID" value="GMR44169.1"/>
    <property type="molecule type" value="Genomic_DNA"/>
</dbReference>
<proteinExistence type="predicted"/>
<comment type="caution">
    <text evidence="2">The sequence shown here is derived from an EMBL/GenBank/DDBJ whole genome shotgun (WGS) entry which is preliminary data.</text>
</comment>
<evidence type="ECO:0000313" key="2">
    <source>
        <dbReference type="EMBL" id="GMR44169.1"/>
    </source>
</evidence>
<feature type="region of interest" description="Disordered" evidence="1">
    <location>
        <begin position="36"/>
        <end position="57"/>
    </location>
</feature>
<evidence type="ECO:0000256" key="1">
    <source>
        <dbReference type="SAM" id="MobiDB-lite"/>
    </source>
</evidence>
<keyword evidence="3" id="KW-1185">Reference proteome</keyword>
<evidence type="ECO:0000313" key="3">
    <source>
        <dbReference type="Proteomes" id="UP001328107"/>
    </source>
</evidence>
<reference evidence="3" key="1">
    <citation type="submission" date="2022-10" db="EMBL/GenBank/DDBJ databases">
        <title>Genome assembly of Pristionchus species.</title>
        <authorList>
            <person name="Yoshida K."/>
            <person name="Sommer R.J."/>
        </authorList>
    </citation>
    <scope>NUCLEOTIDE SEQUENCE [LARGE SCALE GENOMIC DNA]</scope>
    <source>
        <strain evidence="3">RS5460</strain>
    </source>
</reference>
<name>A0AAN4ZQH3_9BILA</name>
<dbReference type="AlphaFoldDB" id="A0AAN4ZQH3"/>